<dbReference type="Proteomes" id="UP001596109">
    <property type="component" value="Unassembled WGS sequence"/>
</dbReference>
<reference evidence="4" key="1">
    <citation type="journal article" date="2019" name="Int. J. Syst. Evol. Microbiol.">
        <title>The Global Catalogue of Microorganisms (GCM) 10K type strain sequencing project: providing services to taxonomists for standard genome sequencing and annotation.</title>
        <authorList>
            <consortium name="The Broad Institute Genomics Platform"/>
            <consortium name="The Broad Institute Genome Sequencing Center for Infectious Disease"/>
            <person name="Wu L."/>
            <person name="Ma J."/>
        </authorList>
    </citation>
    <scope>NUCLEOTIDE SEQUENCE [LARGE SCALE GENOMIC DNA]</scope>
    <source>
        <strain evidence="4">CGMCC 4.1434</strain>
    </source>
</reference>
<dbReference type="Gene3D" id="1.10.10.10">
    <property type="entry name" value="Winged helix-like DNA-binding domain superfamily/Winged helix DNA-binding domain"/>
    <property type="match status" value="1"/>
</dbReference>
<dbReference type="InterPro" id="IPR036390">
    <property type="entry name" value="WH_DNA-bd_sf"/>
</dbReference>
<evidence type="ECO:0000256" key="1">
    <source>
        <dbReference type="ARBA" id="ARBA00023125"/>
    </source>
</evidence>
<evidence type="ECO:0000259" key="2">
    <source>
        <dbReference type="PROSITE" id="PS50987"/>
    </source>
</evidence>
<dbReference type="SMART" id="SM00418">
    <property type="entry name" value="HTH_ARSR"/>
    <property type="match status" value="1"/>
</dbReference>
<name>A0ABW0TNM4_9BACL</name>
<dbReference type="InterPro" id="IPR011991">
    <property type="entry name" value="ArsR-like_HTH"/>
</dbReference>
<sequence>MAEGHQQYDVFQAIADPTRRKLLELLAGDEMSISTISKHFPMSRTAVTKHLSVLESAELVRSQKMGREKIYRLETKPLQKLQSWLEFFGPFWEAKLSDLKRIIEKEQRED</sequence>
<dbReference type="CDD" id="cd00090">
    <property type="entry name" value="HTH_ARSR"/>
    <property type="match status" value="1"/>
</dbReference>
<keyword evidence="4" id="KW-1185">Reference proteome</keyword>
<gene>
    <name evidence="3" type="ORF">ACFPRA_16560</name>
</gene>
<dbReference type="PANTHER" id="PTHR38600">
    <property type="entry name" value="TRANSCRIPTIONAL REGULATORY PROTEIN"/>
    <property type="match status" value="1"/>
</dbReference>
<comment type="caution">
    <text evidence="3">The sequence shown here is derived from an EMBL/GenBank/DDBJ whole genome shotgun (WGS) entry which is preliminary data.</text>
</comment>
<protein>
    <submittedName>
        <fullName evidence="3">ArsR/SmtB family transcription factor</fullName>
    </submittedName>
</protein>
<dbReference type="EMBL" id="JBHSNO010000008">
    <property type="protein sequence ID" value="MFC5590520.1"/>
    <property type="molecule type" value="Genomic_DNA"/>
</dbReference>
<dbReference type="SUPFAM" id="SSF46785">
    <property type="entry name" value="Winged helix' DNA-binding domain"/>
    <property type="match status" value="1"/>
</dbReference>
<organism evidence="3 4">
    <name type="scientific">Sporosarcina soli</name>
    <dbReference type="NCBI Taxonomy" id="334736"/>
    <lineage>
        <taxon>Bacteria</taxon>
        <taxon>Bacillati</taxon>
        <taxon>Bacillota</taxon>
        <taxon>Bacilli</taxon>
        <taxon>Bacillales</taxon>
        <taxon>Caryophanaceae</taxon>
        <taxon>Sporosarcina</taxon>
    </lineage>
</organism>
<evidence type="ECO:0000313" key="3">
    <source>
        <dbReference type="EMBL" id="MFC5590520.1"/>
    </source>
</evidence>
<accession>A0ABW0TNM4</accession>
<dbReference type="PROSITE" id="PS50987">
    <property type="entry name" value="HTH_ARSR_2"/>
    <property type="match status" value="1"/>
</dbReference>
<dbReference type="RefSeq" id="WP_381437122.1">
    <property type="nucleotide sequence ID" value="NZ_JBHSNO010000008.1"/>
</dbReference>
<evidence type="ECO:0000313" key="4">
    <source>
        <dbReference type="Proteomes" id="UP001596109"/>
    </source>
</evidence>
<dbReference type="NCBIfam" id="NF033788">
    <property type="entry name" value="HTH_metalloreg"/>
    <property type="match status" value="1"/>
</dbReference>
<dbReference type="PANTHER" id="PTHR38600:SF1">
    <property type="entry name" value="TRANSCRIPTIONAL REGULATORY PROTEIN"/>
    <property type="match status" value="1"/>
</dbReference>
<dbReference type="InterPro" id="IPR001845">
    <property type="entry name" value="HTH_ArsR_DNA-bd_dom"/>
</dbReference>
<proteinExistence type="predicted"/>
<keyword evidence="1" id="KW-0238">DNA-binding</keyword>
<dbReference type="Pfam" id="PF01022">
    <property type="entry name" value="HTH_5"/>
    <property type="match status" value="1"/>
</dbReference>
<dbReference type="InterPro" id="IPR036388">
    <property type="entry name" value="WH-like_DNA-bd_sf"/>
</dbReference>
<dbReference type="PRINTS" id="PR00778">
    <property type="entry name" value="HTHARSR"/>
</dbReference>
<feature type="domain" description="HTH arsR-type" evidence="2">
    <location>
        <begin position="1"/>
        <end position="93"/>
    </location>
</feature>